<protein>
    <submittedName>
        <fullName evidence="1">DUF2332 family protein</fullName>
    </submittedName>
</protein>
<proteinExistence type="predicted"/>
<dbReference type="PIRSF" id="PIRSF012608">
    <property type="entry name" value="UCP012608"/>
    <property type="match status" value="1"/>
</dbReference>
<dbReference type="Pfam" id="PF10094">
    <property type="entry name" value="DUF2332"/>
    <property type="match status" value="1"/>
</dbReference>
<dbReference type="RefSeq" id="WP_160917667.1">
    <property type="nucleotide sequence ID" value="NZ_WMEZ01000015.1"/>
</dbReference>
<dbReference type="Proteomes" id="UP000447393">
    <property type="component" value="Unassembled WGS sequence"/>
</dbReference>
<gene>
    <name evidence="1" type="ORF">GLV98_19580</name>
</gene>
<dbReference type="EMBL" id="WMEZ01000015">
    <property type="protein sequence ID" value="MYL51673.1"/>
    <property type="molecule type" value="Genomic_DNA"/>
</dbReference>
<dbReference type="InterPro" id="IPR011200">
    <property type="entry name" value="UCP012608"/>
</dbReference>
<accession>A0A845EAL6</accession>
<evidence type="ECO:0000313" key="2">
    <source>
        <dbReference type="Proteomes" id="UP000447393"/>
    </source>
</evidence>
<sequence>MNTTRTAERFHDFAVNECEGSSELYKHLSLKVAKDEELLRLCLEAREGQPVPNLFFAAVHDLLLRGANHALASFYQSVTDNPDRERDPFPTFKAFCMENVDAIFHRLQTKRVQTNEVRRCAYLYPVFCSIHQRTKKPLSLIEIGTSAGLQLLWDQYSYSYGDDQFYGNRDSFVHLTSKVRKGALPLDVLEWTPSVKERVGIDLHVSDLTIEENVQWLKALLWPEHEERRKNFDAAVQQLKKAPPHLIVGDGVALLPEVVKDIQDDSTLCIFHTHVANQMPESVKDELLRRVADLGQGRDVFHIYNNMNDRKLHVDSYVKGCFKTETIGETDGHGRWFDWELEMQ</sequence>
<evidence type="ECO:0000313" key="1">
    <source>
        <dbReference type="EMBL" id="MYL51673.1"/>
    </source>
</evidence>
<organism evidence="1 2">
    <name type="scientific">Halobacillus litoralis</name>
    <dbReference type="NCBI Taxonomy" id="45668"/>
    <lineage>
        <taxon>Bacteria</taxon>
        <taxon>Bacillati</taxon>
        <taxon>Bacillota</taxon>
        <taxon>Bacilli</taxon>
        <taxon>Bacillales</taxon>
        <taxon>Bacillaceae</taxon>
        <taxon>Halobacillus</taxon>
    </lineage>
</organism>
<comment type="caution">
    <text evidence="1">The sequence shown here is derived from an EMBL/GenBank/DDBJ whole genome shotgun (WGS) entry which is preliminary data.</text>
</comment>
<reference evidence="1 2" key="1">
    <citation type="submission" date="2019-11" db="EMBL/GenBank/DDBJ databases">
        <title>Genome sequences of 17 halophilic strains isolated from different environments.</title>
        <authorList>
            <person name="Furrow R.E."/>
        </authorList>
    </citation>
    <scope>NUCLEOTIDE SEQUENCE [LARGE SCALE GENOMIC DNA]</scope>
    <source>
        <strain evidence="1 2">22505_10_Sand</strain>
    </source>
</reference>
<dbReference type="AlphaFoldDB" id="A0A845EAL6"/>
<name>A0A845EAL6_9BACI</name>
<dbReference type="OrthoDB" id="9789360at2"/>